<evidence type="ECO:0000313" key="2">
    <source>
        <dbReference type="Proteomes" id="UP000294558"/>
    </source>
</evidence>
<proteinExistence type="predicted"/>
<protein>
    <recommendedName>
        <fullName evidence="3">Flp pilus-assembly TadE/G-like protein</fullName>
    </recommendedName>
</protein>
<accession>A0A4R7I5K8</accession>
<evidence type="ECO:0000313" key="1">
    <source>
        <dbReference type="EMBL" id="TDT18650.1"/>
    </source>
</evidence>
<organism evidence="1 2">
    <name type="scientific">Ilumatobacter fluminis</name>
    <dbReference type="NCBI Taxonomy" id="467091"/>
    <lineage>
        <taxon>Bacteria</taxon>
        <taxon>Bacillati</taxon>
        <taxon>Actinomycetota</taxon>
        <taxon>Acidimicrobiia</taxon>
        <taxon>Acidimicrobiales</taxon>
        <taxon>Ilumatobacteraceae</taxon>
        <taxon>Ilumatobacter</taxon>
    </lineage>
</organism>
<dbReference type="Proteomes" id="UP000294558">
    <property type="component" value="Unassembled WGS sequence"/>
</dbReference>
<dbReference type="AlphaFoldDB" id="A0A4R7I5K8"/>
<keyword evidence="2" id="KW-1185">Reference proteome</keyword>
<name>A0A4R7I5K8_9ACTN</name>
<dbReference type="EMBL" id="SOAU01000001">
    <property type="protein sequence ID" value="TDT18650.1"/>
    <property type="molecule type" value="Genomic_DNA"/>
</dbReference>
<gene>
    <name evidence="1" type="ORF">BDK89_4279</name>
</gene>
<sequence>MHTRDDEARRRDRGSMAVVTVLVGLALTSAVLTALVPWVHDLGARQSAQTAADAAALAGVTSGRAGSVRLAAANDATLVAWRTVGDDVVVTVEVDGHRASARATDGP</sequence>
<comment type="caution">
    <text evidence="1">The sequence shown here is derived from an EMBL/GenBank/DDBJ whole genome shotgun (WGS) entry which is preliminary data.</text>
</comment>
<evidence type="ECO:0008006" key="3">
    <source>
        <dbReference type="Google" id="ProtNLM"/>
    </source>
</evidence>
<reference evidence="1 2" key="1">
    <citation type="submission" date="2019-03" db="EMBL/GenBank/DDBJ databases">
        <title>Sequencing the genomes of 1000 actinobacteria strains.</title>
        <authorList>
            <person name="Klenk H.-P."/>
        </authorList>
    </citation>
    <scope>NUCLEOTIDE SEQUENCE [LARGE SCALE GENOMIC DNA]</scope>
    <source>
        <strain evidence="1 2">DSM 18936</strain>
    </source>
</reference>
<dbReference type="RefSeq" id="WP_133870855.1">
    <property type="nucleotide sequence ID" value="NZ_SOAU01000001.1"/>
</dbReference>